<keyword evidence="3" id="KW-1185">Reference proteome</keyword>
<name>A0AA36BXM1_OCTVU</name>
<dbReference type="EMBL" id="OX597839">
    <property type="protein sequence ID" value="CAI9741581.1"/>
    <property type="molecule type" value="Genomic_DNA"/>
</dbReference>
<dbReference type="Proteomes" id="UP001162480">
    <property type="component" value="Chromosome 26"/>
</dbReference>
<protein>
    <submittedName>
        <fullName evidence="2">Uncharacterized protein</fullName>
    </submittedName>
</protein>
<reference evidence="2" key="1">
    <citation type="submission" date="2023-08" db="EMBL/GenBank/DDBJ databases">
        <authorList>
            <person name="Alioto T."/>
            <person name="Alioto T."/>
            <person name="Gomez Garrido J."/>
        </authorList>
    </citation>
    <scope>NUCLEOTIDE SEQUENCE</scope>
</reference>
<feature type="region of interest" description="Disordered" evidence="1">
    <location>
        <begin position="162"/>
        <end position="184"/>
    </location>
</feature>
<evidence type="ECO:0000313" key="3">
    <source>
        <dbReference type="Proteomes" id="UP001162480"/>
    </source>
</evidence>
<accession>A0AA36BXM1</accession>
<sequence length="184" mass="19552">MYLTQRRLAYRPLHRQHVNCSEVAVCCRQGLWSYSVDDVDDDEEEEKKKKRRRTTTTTTVAAATNKQVGLGVIAVVGVDGCGIVGVGSRCVDESGHGFGGIGVGCSVDGKVGTIRDAVVVNVVVAISAPPYFQLPLCKTEITEVCCGSINGYALINTETTTEGGLGGGGGGESERRRQEEGEQR</sequence>
<evidence type="ECO:0000256" key="1">
    <source>
        <dbReference type="SAM" id="MobiDB-lite"/>
    </source>
</evidence>
<evidence type="ECO:0000313" key="2">
    <source>
        <dbReference type="EMBL" id="CAI9741581.1"/>
    </source>
</evidence>
<proteinExistence type="predicted"/>
<gene>
    <name evidence="2" type="ORF">OCTVUL_1B003576</name>
</gene>
<organism evidence="2 3">
    <name type="scientific">Octopus vulgaris</name>
    <name type="common">Common octopus</name>
    <dbReference type="NCBI Taxonomy" id="6645"/>
    <lineage>
        <taxon>Eukaryota</taxon>
        <taxon>Metazoa</taxon>
        <taxon>Spiralia</taxon>
        <taxon>Lophotrochozoa</taxon>
        <taxon>Mollusca</taxon>
        <taxon>Cephalopoda</taxon>
        <taxon>Coleoidea</taxon>
        <taxon>Octopodiformes</taxon>
        <taxon>Octopoda</taxon>
        <taxon>Incirrata</taxon>
        <taxon>Octopodidae</taxon>
        <taxon>Octopus</taxon>
    </lineage>
</organism>
<dbReference type="AlphaFoldDB" id="A0AA36BXM1"/>
<feature type="compositionally biased region" description="Basic and acidic residues" evidence="1">
    <location>
        <begin position="172"/>
        <end position="184"/>
    </location>
</feature>